<dbReference type="SUPFAM" id="SSF46894">
    <property type="entry name" value="C-terminal effector domain of the bipartite response regulators"/>
    <property type="match status" value="1"/>
</dbReference>
<feature type="DNA-binding region" description="OmpR/PhoB-type" evidence="2">
    <location>
        <begin position="279"/>
        <end position="372"/>
    </location>
</feature>
<reference evidence="4 5" key="1">
    <citation type="submission" date="2024-01" db="EMBL/GenBank/DDBJ databases">
        <title>Genome analysis.</title>
        <authorList>
            <person name="Zhang K."/>
        </authorList>
    </citation>
    <scope>NUCLEOTIDE SEQUENCE [LARGE SCALE GENOMIC DNA]</scope>
    <source>
        <strain evidence="4 5">CGMCC 4.1753</strain>
    </source>
</reference>
<protein>
    <submittedName>
        <fullName evidence="4">Uroporphyrinogen-III synthase</fullName>
        <ecNumber evidence="4">4.2.1.75</ecNumber>
    </submittedName>
</protein>
<dbReference type="CDD" id="cd06578">
    <property type="entry name" value="HemD"/>
    <property type="match status" value="1"/>
</dbReference>
<dbReference type="CDD" id="cd00383">
    <property type="entry name" value="trans_reg_C"/>
    <property type="match status" value="1"/>
</dbReference>
<dbReference type="InterPro" id="IPR036388">
    <property type="entry name" value="WH-like_DNA-bd_sf"/>
</dbReference>
<dbReference type="EC" id="4.2.1.75" evidence="4"/>
<sequence>MYEEEQRPDHGPLAGFTVGVTAARRADELGVLLQRRGAAVLHAPALRIVPLADDSELLAATKEIIERVPDIVVATTAIGFRGWVEAADGWGLGEELLARLGGVRIMARGPKVKGAVRAAGLTEEWSPSSESMAEVLDRLLEEGVDGLRIAIQLHGEPLPGFVEALREGGAEVVGVPVYRWMPPEDITPVDRLLDATVGRALDTVTFTSAPAAASLLSRAEERGLLDEVLAALGHDVLPACVGPVTALPLQSRGIDTIQPERFRLGPLVQLLCQELPARARSFPVAGHRVEIRGHAVLVDGHLKPVPPAGMSLLRALSRRPGWVVARADLLRALPGSGRDEHAVETAMARLRTALGTPKLIQTVVKRGYRLALDPSAETKYADA</sequence>
<dbReference type="SMART" id="SM00862">
    <property type="entry name" value="Trans_reg_C"/>
    <property type="match status" value="1"/>
</dbReference>
<evidence type="ECO:0000313" key="5">
    <source>
        <dbReference type="Proteomes" id="UP001353952"/>
    </source>
</evidence>
<proteinExistence type="predicted"/>
<dbReference type="InterPro" id="IPR036108">
    <property type="entry name" value="4pyrrol_syn_uPrphyn_synt_sf"/>
</dbReference>
<evidence type="ECO:0000313" key="4">
    <source>
        <dbReference type="EMBL" id="MEC7054299.1"/>
    </source>
</evidence>
<organism evidence="4 5">
    <name type="scientific">Streptomyces violaceochromogenes</name>
    <dbReference type="NCBI Taxonomy" id="67377"/>
    <lineage>
        <taxon>Bacteria</taxon>
        <taxon>Bacillati</taxon>
        <taxon>Actinomycetota</taxon>
        <taxon>Actinomycetes</taxon>
        <taxon>Kitasatosporales</taxon>
        <taxon>Streptomycetaceae</taxon>
        <taxon>Streptomyces</taxon>
    </lineage>
</organism>
<dbReference type="Gene3D" id="1.10.10.10">
    <property type="entry name" value="Winged helix-like DNA-binding domain superfamily/Winged helix DNA-binding domain"/>
    <property type="match status" value="1"/>
</dbReference>
<evidence type="ECO:0000259" key="3">
    <source>
        <dbReference type="PROSITE" id="PS51755"/>
    </source>
</evidence>
<dbReference type="SUPFAM" id="SSF69618">
    <property type="entry name" value="HemD-like"/>
    <property type="match status" value="1"/>
</dbReference>
<name>A0ABU6LY29_9ACTN</name>
<dbReference type="Proteomes" id="UP001353952">
    <property type="component" value="Unassembled WGS sequence"/>
</dbReference>
<dbReference type="RefSeq" id="WP_191845999.1">
    <property type="nucleotide sequence ID" value="NZ_BMUO01000002.1"/>
</dbReference>
<dbReference type="NCBIfam" id="NF005568">
    <property type="entry name" value="PRK07239.1"/>
    <property type="match status" value="1"/>
</dbReference>
<evidence type="ECO:0000256" key="2">
    <source>
        <dbReference type="PROSITE-ProRule" id="PRU01091"/>
    </source>
</evidence>
<dbReference type="PROSITE" id="PS51755">
    <property type="entry name" value="OMPR_PHOB"/>
    <property type="match status" value="1"/>
</dbReference>
<dbReference type="PANTHER" id="PTHR40082">
    <property type="entry name" value="BLR5956 PROTEIN"/>
    <property type="match status" value="1"/>
</dbReference>
<keyword evidence="4" id="KW-0456">Lyase</keyword>
<comment type="caution">
    <text evidence="4">The sequence shown here is derived from an EMBL/GenBank/DDBJ whole genome shotgun (WGS) entry which is preliminary data.</text>
</comment>
<dbReference type="InterPro" id="IPR001867">
    <property type="entry name" value="OmpR/PhoB-type_DNA-bd"/>
</dbReference>
<keyword evidence="1 2" id="KW-0238">DNA-binding</keyword>
<dbReference type="Gene3D" id="3.40.50.10090">
    <property type="match status" value="2"/>
</dbReference>
<dbReference type="InterPro" id="IPR039793">
    <property type="entry name" value="UROS/Hem4"/>
</dbReference>
<dbReference type="InterPro" id="IPR003754">
    <property type="entry name" value="4pyrrol_synth_uPrphyn_synth"/>
</dbReference>
<evidence type="ECO:0000256" key="1">
    <source>
        <dbReference type="ARBA" id="ARBA00023125"/>
    </source>
</evidence>
<dbReference type="PANTHER" id="PTHR40082:SF1">
    <property type="entry name" value="BLR5956 PROTEIN"/>
    <property type="match status" value="1"/>
</dbReference>
<dbReference type="Pfam" id="PF00486">
    <property type="entry name" value="Trans_reg_C"/>
    <property type="match status" value="1"/>
</dbReference>
<keyword evidence="5" id="KW-1185">Reference proteome</keyword>
<dbReference type="GO" id="GO:0004852">
    <property type="term" value="F:uroporphyrinogen-III synthase activity"/>
    <property type="evidence" value="ECO:0007669"/>
    <property type="project" value="UniProtKB-EC"/>
</dbReference>
<dbReference type="EMBL" id="JAYXNZ010000002">
    <property type="protein sequence ID" value="MEC7054299.1"/>
    <property type="molecule type" value="Genomic_DNA"/>
</dbReference>
<accession>A0ABU6LY29</accession>
<gene>
    <name evidence="4" type="ORF">RFN57_18670</name>
</gene>
<dbReference type="InterPro" id="IPR016032">
    <property type="entry name" value="Sig_transdc_resp-reg_C-effctor"/>
</dbReference>
<feature type="domain" description="OmpR/PhoB-type" evidence="3">
    <location>
        <begin position="279"/>
        <end position="372"/>
    </location>
</feature>
<dbReference type="Pfam" id="PF02602">
    <property type="entry name" value="HEM4"/>
    <property type="match status" value="1"/>
</dbReference>